<evidence type="ECO:0000259" key="5">
    <source>
        <dbReference type="PROSITE" id="PS50901"/>
    </source>
</evidence>
<feature type="compositionally biased region" description="Basic and acidic residues" evidence="3">
    <location>
        <begin position="282"/>
        <end position="296"/>
    </location>
</feature>
<dbReference type="InterPro" id="IPR003593">
    <property type="entry name" value="AAA+_ATPase"/>
</dbReference>
<dbReference type="InterPro" id="IPR050923">
    <property type="entry name" value="Cell_Proc_Reg/RNA_Proc"/>
</dbReference>
<feature type="compositionally biased region" description="Basic and acidic residues" evidence="3">
    <location>
        <begin position="966"/>
        <end position="994"/>
    </location>
</feature>
<dbReference type="SUPFAM" id="SSF49879">
    <property type="entry name" value="SMAD/FHA domain"/>
    <property type="match status" value="1"/>
</dbReference>
<evidence type="ECO:0000313" key="7">
    <source>
        <dbReference type="Proteomes" id="UP001600424"/>
    </source>
</evidence>
<name>A0ABW6J5W8_STRWE</name>
<feature type="region of interest" description="Disordered" evidence="3">
    <location>
        <begin position="846"/>
        <end position="1070"/>
    </location>
</feature>
<gene>
    <name evidence="6" type="ORF">ACFQ63_37050</name>
</gene>
<dbReference type="PROSITE" id="PS50006">
    <property type="entry name" value="FHA_DOMAIN"/>
    <property type="match status" value="1"/>
</dbReference>
<keyword evidence="2" id="KW-0547">Nucleotide-binding</keyword>
<accession>A0ABW6J5W8</accession>
<dbReference type="RefSeq" id="WP_386252789.1">
    <property type="nucleotide sequence ID" value="NZ_JBHTRV010000047.1"/>
</dbReference>
<keyword evidence="2" id="KW-0067">ATP-binding</keyword>
<protein>
    <submittedName>
        <fullName evidence="6">FHA domain-containing protein</fullName>
    </submittedName>
</protein>
<dbReference type="InterPro" id="IPR027417">
    <property type="entry name" value="P-loop_NTPase"/>
</dbReference>
<dbReference type="PROSITE" id="PS50901">
    <property type="entry name" value="FTSK"/>
    <property type="match status" value="1"/>
</dbReference>
<dbReference type="Gene3D" id="2.60.200.20">
    <property type="match status" value="1"/>
</dbReference>
<feature type="compositionally biased region" description="Basic and acidic residues" evidence="3">
    <location>
        <begin position="210"/>
        <end position="231"/>
    </location>
</feature>
<reference evidence="6 7" key="1">
    <citation type="submission" date="2024-09" db="EMBL/GenBank/DDBJ databases">
        <title>The Natural Products Discovery Center: Release of the First 8490 Sequenced Strains for Exploring Actinobacteria Biosynthetic Diversity.</title>
        <authorList>
            <person name="Kalkreuter E."/>
            <person name="Kautsar S.A."/>
            <person name="Yang D."/>
            <person name="Bader C.D."/>
            <person name="Teijaro C.N."/>
            <person name="Fluegel L."/>
            <person name="Davis C.M."/>
            <person name="Simpson J.R."/>
            <person name="Lauterbach L."/>
            <person name="Steele A.D."/>
            <person name="Gui C."/>
            <person name="Meng S."/>
            <person name="Li G."/>
            <person name="Viehrig K."/>
            <person name="Ye F."/>
            <person name="Su P."/>
            <person name="Kiefer A.F."/>
            <person name="Nichols A."/>
            <person name="Cepeda A.J."/>
            <person name="Yan W."/>
            <person name="Fan B."/>
            <person name="Jiang Y."/>
            <person name="Adhikari A."/>
            <person name="Zheng C.-J."/>
            <person name="Schuster L."/>
            <person name="Cowan T.M."/>
            <person name="Smanski M.J."/>
            <person name="Chevrette M.G."/>
            <person name="De Carvalho L.P.S."/>
            <person name="Shen B."/>
        </authorList>
    </citation>
    <scope>NUCLEOTIDE SEQUENCE [LARGE SCALE GENOMIC DNA]</scope>
    <source>
        <strain evidence="6 7">NPDC056472</strain>
    </source>
</reference>
<dbReference type="CDD" id="cd00060">
    <property type="entry name" value="FHA"/>
    <property type="match status" value="1"/>
</dbReference>
<dbReference type="Gene3D" id="3.40.50.300">
    <property type="entry name" value="P-loop containing nucleotide triphosphate hydrolases"/>
    <property type="match status" value="3"/>
</dbReference>
<evidence type="ECO:0000256" key="3">
    <source>
        <dbReference type="SAM" id="MobiDB-lite"/>
    </source>
</evidence>
<feature type="region of interest" description="Disordered" evidence="3">
    <location>
        <begin position="365"/>
        <end position="394"/>
    </location>
</feature>
<evidence type="ECO:0000313" key="6">
    <source>
        <dbReference type="EMBL" id="MFE5985294.1"/>
    </source>
</evidence>
<organism evidence="6 7">
    <name type="scientific">Streptomyces wedmorensis</name>
    <dbReference type="NCBI Taxonomy" id="43759"/>
    <lineage>
        <taxon>Bacteria</taxon>
        <taxon>Bacillati</taxon>
        <taxon>Actinomycetota</taxon>
        <taxon>Actinomycetes</taxon>
        <taxon>Kitasatosporales</taxon>
        <taxon>Streptomycetaceae</taxon>
        <taxon>Streptomyces</taxon>
    </lineage>
</organism>
<dbReference type="Pfam" id="PF01580">
    <property type="entry name" value="FtsK_SpoIIIE"/>
    <property type="match status" value="1"/>
</dbReference>
<evidence type="ECO:0000256" key="1">
    <source>
        <dbReference type="ARBA" id="ARBA00022553"/>
    </source>
</evidence>
<proteinExistence type="predicted"/>
<dbReference type="Proteomes" id="UP001600424">
    <property type="component" value="Unassembled WGS sequence"/>
</dbReference>
<feature type="compositionally biased region" description="Basic and acidic residues" evidence="3">
    <location>
        <begin position="304"/>
        <end position="338"/>
    </location>
</feature>
<dbReference type="PANTHER" id="PTHR23308">
    <property type="entry name" value="NUCLEAR INHIBITOR OF PROTEIN PHOSPHATASE-1"/>
    <property type="match status" value="1"/>
</dbReference>
<comment type="caution">
    <text evidence="6">The sequence shown here is derived from an EMBL/GenBank/DDBJ whole genome shotgun (WGS) entry which is preliminary data.</text>
</comment>
<feature type="compositionally biased region" description="Low complexity" evidence="3">
    <location>
        <begin position="945"/>
        <end position="955"/>
    </location>
</feature>
<dbReference type="SUPFAM" id="SSF52540">
    <property type="entry name" value="P-loop containing nucleoside triphosphate hydrolases"/>
    <property type="match status" value="1"/>
</dbReference>
<keyword evidence="1" id="KW-0597">Phosphoprotein</keyword>
<evidence type="ECO:0000256" key="2">
    <source>
        <dbReference type="PROSITE-ProRule" id="PRU00289"/>
    </source>
</evidence>
<dbReference type="SMART" id="SM00240">
    <property type="entry name" value="FHA"/>
    <property type="match status" value="1"/>
</dbReference>
<keyword evidence="7" id="KW-1185">Reference proteome</keyword>
<dbReference type="EMBL" id="JBHTRV010000047">
    <property type="protein sequence ID" value="MFE5985294.1"/>
    <property type="molecule type" value="Genomic_DNA"/>
</dbReference>
<dbReference type="InterPro" id="IPR000253">
    <property type="entry name" value="FHA_dom"/>
</dbReference>
<dbReference type="Pfam" id="PF00498">
    <property type="entry name" value="FHA"/>
    <property type="match status" value="1"/>
</dbReference>
<dbReference type="InterPro" id="IPR002543">
    <property type="entry name" value="FtsK_dom"/>
</dbReference>
<feature type="domain" description="FHA" evidence="4">
    <location>
        <begin position="119"/>
        <end position="169"/>
    </location>
</feature>
<dbReference type="SMART" id="SM00382">
    <property type="entry name" value="AAA"/>
    <property type="match status" value="1"/>
</dbReference>
<evidence type="ECO:0000259" key="4">
    <source>
        <dbReference type="PROSITE" id="PS50006"/>
    </source>
</evidence>
<feature type="region of interest" description="Disordered" evidence="3">
    <location>
        <begin position="192"/>
        <end position="353"/>
    </location>
</feature>
<feature type="binding site" evidence="2">
    <location>
        <begin position="761"/>
        <end position="768"/>
    </location>
    <ligand>
        <name>ATP</name>
        <dbReference type="ChEBI" id="CHEBI:30616"/>
    </ligand>
</feature>
<dbReference type="InterPro" id="IPR008984">
    <property type="entry name" value="SMAD_FHA_dom_sf"/>
</dbReference>
<feature type="domain" description="FtsK" evidence="5">
    <location>
        <begin position="743"/>
        <end position="1156"/>
    </location>
</feature>
<sequence>MQIRLTVLAPYAGHGAGRTCDVLVTAPAGTALAAVASGLAAAVTGPDTSASGTTVLYAGGERLDTRRCVLGEPPLVDGAVLSLQLPGPDDRLGEAASARLHVVAGPDAGGVHLLHGGAIRIGRSVDADVPLDDPDVSRAHCTVTVGENGRVTVADLGSTNGTTLDGVPVGDRPVRLRPGALLRLGESALRLTGPGDALGGTDTVATAPDGEGHLRVAHGTDGRAGTDDRAGADGPATGHRAAPAAGSGTVPGRPADATTRDTTHGGARGVAFGAATGETPPYEERYADDRHADDRYPAPYGAGHADRSPGHARAGDPADGHDDGGEAHSRTRQTRREAPPAASGRTGGKRGLGAWARRLTGGREEIPPAAAAPGPVPDTHAGARPAAGAHEGVPGPAPVADTWPDPATVLLTALGPGTRLWERETGHPEALVVRLGTTDRAELSGVPVTVGLREAGSLGLAGPADRLAGLARSVVAQLAALHSPSDLEIVLISADRNRSVEERRRAWGWLGWLPHVRPAHGQDCRLLLAYDREQAQARTAELTRRLDDGPLGPGWPSADRASVAEAAARHEGPTTVVIVDGDPGSAALRETVARLAGVGAAAGIHLLCLAEAPSATPESPVAATYEAACAASLAFRECGAAALLSGDVATALRLLRTAGGRVAGHGTVGVVDAVSVAWAERFGRALAPLRTETAAAPYGRAAALPPSARLLDELGLARATPASLMARWASAGDGTAVLGAGPRGPLAVDLTQEGPHLLIEGPAGSGRTELLRSIAASLAAGGRPDRLGLLLVDGAGGERGEGLAACTELPHVTQHLVASDPVRMREFAQALGAELKRRAELLGDGHFADRRGGRPSSSTAERLIGQRSPSAAESLPQGARATVRVPDTGDLTDRPSGRTLRTGDGAVGALPSGRVGRAHDGTLPEQPSGRSPYPSADDLGGRPGGRTLRTGDGDPFLADTPSGRLPRRDGGTLDDRPSSRTLRTGDGDLTDHPSGRTPRTGANDVTGRTSGRIPYPATGDVTGRASGRTPYPGAEDVTGRASGRTEYPGDEAGGRIPRPASGEQAPARAAGGGYLPRLVVLVDDFDALVAPALGAPGRPAAGSVVRALEAVARNGERLGVHLVATSARPDRTADTELAHGARLRIVLDAPPVAAGPDVPAAGRGRLGHPDGRVTPFQAGRVTGRIPRTATLRPTVVPLEWERMGDPPTRRPVRELGNGPTDLALLASALDRAARSVEATPLAPLSPATHG</sequence>